<feature type="compositionally biased region" description="Low complexity" evidence="1">
    <location>
        <begin position="129"/>
        <end position="138"/>
    </location>
</feature>
<feature type="domain" description="CRIB" evidence="2">
    <location>
        <begin position="30"/>
        <end position="43"/>
    </location>
</feature>
<dbReference type="InterPro" id="IPR000095">
    <property type="entry name" value="CRIB_dom"/>
</dbReference>
<reference evidence="3 4" key="1">
    <citation type="journal article" date="2022" name="Nat. Plants">
        <title>Genomes of leafy and leafless Platanthera orchids illuminate the evolution of mycoheterotrophy.</title>
        <authorList>
            <person name="Li M.H."/>
            <person name="Liu K.W."/>
            <person name="Li Z."/>
            <person name="Lu H.C."/>
            <person name="Ye Q.L."/>
            <person name="Zhang D."/>
            <person name="Wang J.Y."/>
            <person name="Li Y.F."/>
            <person name="Zhong Z.M."/>
            <person name="Liu X."/>
            <person name="Yu X."/>
            <person name="Liu D.K."/>
            <person name="Tu X.D."/>
            <person name="Liu B."/>
            <person name="Hao Y."/>
            <person name="Liao X.Y."/>
            <person name="Jiang Y.T."/>
            <person name="Sun W.H."/>
            <person name="Chen J."/>
            <person name="Chen Y.Q."/>
            <person name="Ai Y."/>
            <person name="Zhai J.W."/>
            <person name="Wu S.S."/>
            <person name="Zhou Z."/>
            <person name="Hsiao Y.Y."/>
            <person name="Wu W.L."/>
            <person name="Chen Y.Y."/>
            <person name="Lin Y.F."/>
            <person name="Hsu J.L."/>
            <person name="Li C.Y."/>
            <person name="Wang Z.W."/>
            <person name="Zhao X."/>
            <person name="Zhong W.Y."/>
            <person name="Ma X.K."/>
            <person name="Ma L."/>
            <person name="Huang J."/>
            <person name="Chen G.Z."/>
            <person name="Huang M.Z."/>
            <person name="Huang L."/>
            <person name="Peng D.H."/>
            <person name="Luo Y.B."/>
            <person name="Zou S.Q."/>
            <person name="Chen S.P."/>
            <person name="Lan S."/>
            <person name="Tsai W.C."/>
            <person name="Van de Peer Y."/>
            <person name="Liu Z.J."/>
        </authorList>
    </citation>
    <scope>NUCLEOTIDE SEQUENCE [LARGE SCALE GENOMIC DNA]</scope>
    <source>
        <strain evidence="3">Lor287</strain>
    </source>
</reference>
<evidence type="ECO:0000313" key="4">
    <source>
        <dbReference type="Proteomes" id="UP001418222"/>
    </source>
</evidence>
<dbReference type="PANTHER" id="PTHR46325">
    <property type="entry name" value="CRIB DOMAIN-CONTAINING PROTEIN RIC8"/>
    <property type="match status" value="1"/>
</dbReference>
<dbReference type="PROSITE" id="PS50108">
    <property type="entry name" value="CRIB"/>
    <property type="match status" value="1"/>
</dbReference>
<evidence type="ECO:0000313" key="3">
    <source>
        <dbReference type="EMBL" id="KAK8946374.1"/>
    </source>
</evidence>
<evidence type="ECO:0000256" key="1">
    <source>
        <dbReference type="SAM" id="MobiDB-lite"/>
    </source>
</evidence>
<feature type="region of interest" description="Disordered" evidence="1">
    <location>
        <begin position="78"/>
        <end position="221"/>
    </location>
</feature>
<dbReference type="AlphaFoldDB" id="A0AAP0BP12"/>
<feature type="compositionally biased region" description="Basic and acidic residues" evidence="1">
    <location>
        <begin position="139"/>
        <end position="163"/>
    </location>
</feature>
<name>A0AAP0BP12_9ASPA</name>
<dbReference type="Proteomes" id="UP001418222">
    <property type="component" value="Unassembled WGS sequence"/>
</dbReference>
<sequence length="221" mass="24019">MMGTKMKKGIFNGLRYFAHIFDPKEHEMQIGYPTDVKHVAHIGWDGPSVDHPSWMNEFRSAPLTATVTDDADAAEIPKFPSSEFILPETKPLEKPSRRKKSSEKSAGASPAANSPKRDPSKHSRRRRSSAGSSGGDSADGSRRGRRELRERNGEGPLPGEHDPPGIPKQSRRRRTKGSSSNSAGGESTPPRSRTPGNPDQGILEEPGELLKPAGRPEEVAA</sequence>
<dbReference type="Gene3D" id="3.90.810.10">
    <property type="entry name" value="CRIB domain"/>
    <property type="match status" value="1"/>
</dbReference>
<accession>A0AAP0BP12</accession>
<protein>
    <recommendedName>
        <fullName evidence="2">CRIB domain-containing protein</fullName>
    </recommendedName>
</protein>
<feature type="compositionally biased region" description="Polar residues" evidence="1">
    <location>
        <begin position="177"/>
        <end position="197"/>
    </location>
</feature>
<gene>
    <name evidence="3" type="ORF">KSP39_PZI006536</name>
</gene>
<organism evidence="3 4">
    <name type="scientific">Platanthera zijinensis</name>
    <dbReference type="NCBI Taxonomy" id="2320716"/>
    <lineage>
        <taxon>Eukaryota</taxon>
        <taxon>Viridiplantae</taxon>
        <taxon>Streptophyta</taxon>
        <taxon>Embryophyta</taxon>
        <taxon>Tracheophyta</taxon>
        <taxon>Spermatophyta</taxon>
        <taxon>Magnoliopsida</taxon>
        <taxon>Liliopsida</taxon>
        <taxon>Asparagales</taxon>
        <taxon>Orchidaceae</taxon>
        <taxon>Orchidoideae</taxon>
        <taxon>Orchideae</taxon>
        <taxon>Orchidinae</taxon>
        <taxon>Platanthera</taxon>
    </lineage>
</organism>
<evidence type="ECO:0000259" key="2">
    <source>
        <dbReference type="PROSITE" id="PS50108"/>
    </source>
</evidence>
<comment type="caution">
    <text evidence="3">The sequence shown here is derived from an EMBL/GenBank/DDBJ whole genome shotgun (WGS) entry which is preliminary data.</text>
</comment>
<proteinExistence type="predicted"/>
<dbReference type="Pfam" id="PF00786">
    <property type="entry name" value="PBD"/>
    <property type="match status" value="1"/>
</dbReference>
<dbReference type="EMBL" id="JBBWWQ010000005">
    <property type="protein sequence ID" value="KAK8946374.1"/>
    <property type="molecule type" value="Genomic_DNA"/>
</dbReference>
<dbReference type="PANTHER" id="PTHR46325:SF20">
    <property type="entry name" value="CRIB DOMAIN-CONTAINING PROTEIN RIC10"/>
    <property type="match status" value="1"/>
</dbReference>
<dbReference type="InterPro" id="IPR036936">
    <property type="entry name" value="CRIB_dom_sf"/>
</dbReference>
<dbReference type="CDD" id="cd00132">
    <property type="entry name" value="CRIB"/>
    <property type="match status" value="1"/>
</dbReference>
<keyword evidence="4" id="KW-1185">Reference proteome</keyword>